<reference evidence="1 2" key="1">
    <citation type="journal article" date="2013" name="PLoS Genet.">
        <title>Plant-symbiotic fungi as chemical engineers: Multi-genome analysis of the Clavicipitaceae reveals dynamics of alkaloid loci.</title>
        <authorList>
            <person name="Schardl C.L."/>
            <person name="Young C.A."/>
            <person name="Hesse U."/>
            <person name="Amyotte S.G."/>
            <person name="Andreeva K."/>
            <person name="Calie P.J."/>
            <person name="Fleetwood D.J."/>
            <person name="Haws D.C."/>
            <person name="Moore N."/>
            <person name="Oeser B."/>
            <person name="Panaccione D.G."/>
            <person name="Schweri K.K."/>
            <person name="Voisey C.R."/>
            <person name="Farman M.L."/>
            <person name="Jaromczyk J.W."/>
            <person name="Roe B.A."/>
            <person name="O'Sullivan D.M."/>
            <person name="Scott B."/>
            <person name="Tudzynski P."/>
            <person name="An Z."/>
            <person name="Arnaoudova E.G."/>
            <person name="Bullock C.T."/>
            <person name="Charlton N.D."/>
            <person name="Chen L."/>
            <person name="Cox M."/>
            <person name="Dinkins R.D."/>
            <person name="Florea S."/>
            <person name="Glenn A.E."/>
            <person name="Gordon A."/>
            <person name="Gueldener U."/>
            <person name="Harris D.R."/>
            <person name="Hollin W."/>
            <person name="Jaromczyk J."/>
            <person name="Johnson R.D."/>
            <person name="Khan A.K."/>
            <person name="Leistner E."/>
            <person name="Leuchtmann A."/>
            <person name="Li C."/>
            <person name="Liu J."/>
            <person name="Liu J."/>
            <person name="Liu M."/>
            <person name="Mace W."/>
            <person name="Machado C."/>
            <person name="Nagabhyru P."/>
            <person name="Pan J."/>
            <person name="Schmid J."/>
            <person name="Sugawara K."/>
            <person name="Steiner U."/>
            <person name="Takach J.E."/>
            <person name="Tanaka E."/>
            <person name="Webb J.S."/>
            <person name="Wilson E.V."/>
            <person name="Wiseman J.L."/>
            <person name="Yoshida R."/>
            <person name="Zeng Z."/>
        </authorList>
    </citation>
    <scope>NUCLEOTIDE SEQUENCE [LARGE SCALE GENOMIC DNA]</scope>
    <source>
        <strain evidence="1 2">20.1</strain>
    </source>
</reference>
<gene>
    <name evidence="1" type="ORF">CPUR_04385</name>
</gene>
<sequence>MASDASGAEVSAVETWIDPAIVGDI</sequence>
<keyword evidence="2" id="KW-1185">Reference proteome</keyword>
<evidence type="ECO:0000313" key="1">
    <source>
        <dbReference type="EMBL" id="CCE30537.1"/>
    </source>
</evidence>
<dbReference type="VEuPathDB" id="FungiDB:CPUR_04385"/>
<dbReference type="AlphaFoldDB" id="M1VW26"/>
<proteinExistence type="predicted"/>
<dbReference type="EMBL" id="CAGA01000022">
    <property type="protein sequence ID" value="CCE30537.1"/>
    <property type="molecule type" value="Genomic_DNA"/>
</dbReference>
<comment type="caution">
    <text evidence="1">The sequence shown here is derived from an EMBL/GenBank/DDBJ whole genome shotgun (WGS) entry which is preliminary data.</text>
</comment>
<organism evidence="1 2">
    <name type="scientific">Claviceps purpurea (strain 20.1)</name>
    <name type="common">Ergot fungus</name>
    <name type="synonym">Sphacelia segetum</name>
    <dbReference type="NCBI Taxonomy" id="1111077"/>
    <lineage>
        <taxon>Eukaryota</taxon>
        <taxon>Fungi</taxon>
        <taxon>Dikarya</taxon>
        <taxon>Ascomycota</taxon>
        <taxon>Pezizomycotina</taxon>
        <taxon>Sordariomycetes</taxon>
        <taxon>Hypocreomycetidae</taxon>
        <taxon>Hypocreales</taxon>
        <taxon>Clavicipitaceae</taxon>
        <taxon>Claviceps</taxon>
    </lineage>
</organism>
<name>M1VW26_CLAP2</name>
<dbReference type="Proteomes" id="UP000016801">
    <property type="component" value="Unassembled WGS sequence"/>
</dbReference>
<dbReference type="HOGENOM" id="CLU_3419390_0_0_1"/>
<accession>M1VW26</accession>
<evidence type="ECO:0000313" key="2">
    <source>
        <dbReference type="Proteomes" id="UP000016801"/>
    </source>
</evidence>
<protein>
    <submittedName>
        <fullName evidence="1">Uncharacterized protein</fullName>
    </submittedName>
</protein>